<dbReference type="EMBL" id="KV922129">
    <property type="protein sequence ID" value="ORE01488.1"/>
    <property type="molecule type" value="Genomic_DNA"/>
</dbReference>
<protein>
    <recommendedName>
        <fullName evidence="10">C3H1-type domain-containing protein</fullName>
    </recommendedName>
</protein>
<keyword evidence="4" id="KW-0677">Repeat</keyword>
<feature type="compositionally biased region" description="Basic and acidic residues" evidence="9">
    <location>
        <begin position="442"/>
        <end position="458"/>
    </location>
</feature>
<comment type="subcellular location">
    <subcellularLocation>
        <location evidence="1">Nucleus</location>
    </subcellularLocation>
</comment>
<feature type="region of interest" description="Disordered" evidence="9">
    <location>
        <begin position="94"/>
        <end position="151"/>
    </location>
</feature>
<keyword evidence="6 8" id="KW-0862">Zinc</keyword>
<dbReference type="PANTHER" id="PTHR14738">
    <property type="entry name" value="ZINC FINGER CCCH DOMAIN-CONTAINING PROTEIN 14"/>
    <property type="match status" value="1"/>
</dbReference>
<comment type="similarity">
    <text evidence="2">Belongs to the ZC3H14 family.</text>
</comment>
<feature type="compositionally biased region" description="Acidic residues" evidence="9">
    <location>
        <begin position="475"/>
        <end position="484"/>
    </location>
</feature>
<dbReference type="GO" id="GO:0005634">
    <property type="term" value="C:nucleus"/>
    <property type="evidence" value="ECO:0007669"/>
    <property type="project" value="UniProtKB-SubCell"/>
</dbReference>
<dbReference type="AlphaFoldDB" id="A0A1X0QP06"/>
<keyword evidence="7" id="KW-0539">Nucleus</keyword>
<evidence type="ECO:0000256" key="4">
    <source>
        <dbReference type="ARBA" id="ARBA00022737"/>
    </source>
</evidence>
<dbReference type="Gene3D" id="4.10.1000.40">
    <property type="match status" value="1"/>
</dbReference>
<gene>
    <name evidence="11" type="ORF">BCV72DRAFT_339384</name>
</gene>
<keyword evidence="5 8" id="KW-0863">Zinc-finger</keyword>
<reference evidence="11" key="1">
    <citation type="journal article" date="2016" name="Proc. Natl. Acad. Sci. U.S.A.">
        <title>Lipid metabolic changes in an early divergent fungus govern the establishment of a mutualistic symbiosis with endobacteria.</title>
        <authorList>
            <person name="Lastovetsky O.A."/>
            <person name="Gaspar M.L."/>
            <person name="Mondo S.J."/>
            <person name="LaButti K.M."/>
            <person name="Sandor L."/>
            <person name="Grigoriev I.V."/>
            <person name="Henry S.A."/>
            <person name="Pawlowska T.E."/>
        </authorList>
    </citation>
    <scope>NUCLEOTIDE SEQUENCE [LARGE SCALE GENOMIC DNA]</scope>
    <source>
        <strain evidence="11">ATCC 52814</strain>
    </source>
</reference>
<dbReference type="Proteomes" id="UP000242414">
    <property type="component" value="Unassembled WGS sequence"/>
</dbReference>
<evidence type="ECO:0000256" key="5">
    <source>
        <dbReference type="ARBA" id="ARBA00022771"/>
    </source>
</evidence>
<proteinExistence type="inferred from homology"/>
<feature type="region of interest" description="Disordered" evidence="9">
    <location>
        <begin position="442"/>
        <end position="484"/>
    </location>
</feature>
<accession>A0A1X0QP06</accession>
<dbReference type="GO" id="GO:0005737">
    <property type="term" value="C:cytoplasm"/>
    <property type="evidence" value="ECO:0007669"/>
    <property type="project" value="TreeGrafter"/>
</dbReference>
<dbReference type="PROSITE" id="PS50103">
    <property type="entry name" value="ZF_C3H1"/>
    <property type="match status" value="1"/>
</dbReference>
<keyword evidence="3 8" id="KW-0479">Metal-binding</keyword>
<dbReference type="VEuPathDB" id="FungiDB:BCV72DRAFT_339384"/>
<dbReference type="OrthoDB" id="438553at2759"/>
<sequence length="484" mass="55157">MTPDIWTQLKNEIHNKLVTYEYVDATDNTLSDFIVGLMRVGKNPEELSNELQSLVGSDYGEQKRTCNIPNLTELFNVDPNVTQWFYDRKRALENPEIQKPTEPTKTIAQPEVPKDTGNEKIISESQQETDVQPAAEASDKDVAVDQNAPSKSIKLNKDSRIFSKAIGSALNLTPERSSRERFTQERRRERSRSPSPDPKRSRTMLRDDRHKNEESRSNDVFSRLGGSSSTKEARLSVFDRLGTVNRLDTVNDVPAPKEEDTKSQRCKYWPTCKNGEDCPFFHPTTVCPDFPNCPNKPNECMFIHPETHKKPATMIQPQFPAKLPYPCKFFPYCNNPVCPYIHPIPQQAYYMQSHSYGQRVPVPCKNGDDCTRPSCHFLHPKDPNPFAEIICKYDGACTRPNCLYKHTKENPKNKVLISKPDTTNRQFSVPEDQIEERIIVGESADIIKPETQQQERTKLTQPNETNGDMSSSMELDADAVTDAQ</sequence>
<feature type="domain" description="C3H1-type" evidence="10">
    <location>
        <begin position="260"/>
        <end position="285"/>
    </location>
</feature>
<evidence type="ECO:0000313" key="11">
    <source>
        <dbReference type="EMBL" id="ORE01488.1"/>
    </source>
</evidence>
<dbReference type="GO" id="GO:0043488">
    <property type="term" value="P:regulation of mRNA stability"/>
    <property type="evidence" value="ECO:0007669"/>
    <property type="project" value="InterPro"/>
</dbReference>
<feature type="compositionally biased region" description="Basic and acidic residues" evidence="9">
    <location>
        <begin position="112"/>
        <end position="122"/>
    </location>
</feature>
<dbReference type="InterPro" id="IPR040366">
    <property type="entry name" value="Nab2/ZC3H14"/>
</dbReference>
<name>A0A1X0QP06_RHIZD</name>
<feature type="compositionally biased region" description="Basic and acidic residues" evidence="9">
    <location>
        <begin position="176"/>
        <end position="217"/>
    </location>
</feature>
<feature type="compositionally biased region" description="Polar residues" evidence="9">
    <location>
        <begin position="459"/>
        <end position="473"/>
    </location>
</feature>
<feature type="zinc finger region" description="C3H1-type" evidence="8">
    <location>
        <begin position="260"/>
        <end position="285"/>
    </location>
</feature>
<evidence type="ECO:0000256" key="7">
    <source>
        <dbReference type="ARBA" id="ARBA00023242"/>
    </source>
</evidence>
<dbReference type="GO" id="GO:0008143">
    <property type="term" value="F:poly(A) binding"/>
    <property type="evidence" value="ECO:0007669"/>
    <property type="project" value="InterPro"/>
</dbReference>
<evidence type="ECO:0000256" key="8">
    <source>
        <dbReference type="PROSITE-ProRule" id="PRU00723"/>
    </source>
</evidence>
<evidence type="ECO:0000256" key="1">
    <source>
        <dbReference type="ARBA" id="ARBA00004123"/>
    </source>
</evidence>
<dbReference type="Pfam" id="PF14608">
    <property type="entry name" value="zf-CCCH_2"/>
    <property type="match status" value="5"/>
</dbReference>
<dbReference type="PANTHER" id="PTHR14738:SF29">
    <property type="entry name" value="ZINC FINGER CCCH DOMAIN-CONTAINING PROTEIN 14"/>
    <property type="match status" value="1"/>
</dbReference>
<evidence type="ECO:0000259" key="10">
    <source>
        <dbReference type="PROSITE" id="PS50103"/>
    </source>
</evidence>
<dbReference type="InterPro" id="IPR000571">
    <property type="entry name" value="Znf_CCCH"/>
</dbReference>
<organism evidence="11">
    <name type="scientific">Rhizopus microsporus var. microsporus</name>
    <dbReference type="NCBI Taxonomy" id="86635"/>
    <lineage>
        <taxon>Eukaryota</taxon>
        <taxon>Fungi</taxon>
        <taxon>Fungi incertae sedis</taxon>
        <taxon>Mucoromycota</taxon>
        <taxon>Mucoromycotina</taxon>
        <taxon>Mucoromycetes</taxon>
        <taxon>Mucorales</taxon>
        <taxon>Mucorineae</taxon>
        <taxon>Rhizopodaceae</taxon>
        <taxon>Rhizopus</taxon>
    </lineage>
</organism>
<evidence type="ECO:0000256" key="9">
    <source>
        <dbReference type="SAM" id="MobiDB-lite"/>
    </source>
</evidence>
<dbReference type="GO" id="GO:0008270">
    <property type="term" value="F:zinc ion binding"/>
    <property type="evidence" value="ECO:0007669"/>
    <property type="project" value="UniProtKB-KW"/>
</dbReference>
<evidence type="ECO:0000256" key="6">
    <source>
        <dbReference type="ARBA" id="ARBA00022833"/>
    </source>
</evidence>
<feature type="region of interest" description="Disordered" evidence="9">
    <location>
        <begin position="172"/>
        <end position="228"/>
    </location>
</feature>
<dbReference type="Gene3D" id="4.10.1000.30">
    <property type="match status" value="1"/>
</dbReference>
<evidence type="ECO:0000256" key="3">
    <source>
        <dbReference type="ARBA" id="ARBA00022723"/>
    </source>
</evidence>
<dbReference type="SMART" id="SM00356">
    <property type="entry name" value="ZnF_C3H1"/>
    <property type="match status" value="5"/>
</dbReference>
<evidence type="ECO:0000256" key="2">
    <source>
        <dbReference type="ARBA" id="ARBA00008423"/>
    </source>
</evidence>